<name>A0A8E0VHZ0_9TREM</name>
<evidence type="ECO:0000313" key="3">
    <source>
        <dbReference type="Proteomes" id="UP000728185"/>
    </source>
</evidence>
<dbReference type="AlphaFoldDB" id="A0A8E0VHZ0"/>
<organism evidence="2 3">
    <name type="scientific">Fasciolopsis buskii</name>
    <dbReference type="NCBI Taxonomy" id="27845"/>
    <lineage>
        <taxon>Eukaryota</taxon>
        <taxon>Metazoa</taxon>
        <taxon>Spiralia</taxon>
        <taxon>Lophotrochozoa</taxon>
        <taxon>Platyhelminthes</taxon>
        <taxon>Trematoda</taxon>
        <taxon>Digenea</taxon>
        <taxon>Plagiorchiida</taxon>
        <taxon>Echinostomata</taxon>
        <taxon>Echinostomatoidea</taxon>
        <taxon>Fasciolidae</taxon>
        <taxon>Fasciolopsis</taxon>
    </lineage>
</organism>
<dbReference type="OrthoDB" id="6283088at2759"/>
<feature type="compositionally biased region" description="Polar residues" evidence="1">
    <location>
        <begin position="53"/>
        <end position="62"/>
    </location>
</feature>
<dbReference type="EMBL" id="LUCM01007818">
    <property type="protein sequence ID" value="KAA0189327.1"/>
    <property type="molecule type" value="Genomic_DNA"/>
</dbReference>
<feature type="compositionally biased region" description="Low complexity" evidence="1">
    <location>
        <begin position="80"/>
        <end position="89"/>
    </location>
</feature>
<reference evidence="2" key="1">
    <citation type="submission" date="2019-05" db="EMBL/GenBank/DDBJ databases">
        <title>Annotation for the trematode Fasciolopsis buski.</title>
        <authorList>
            <person name="Choi Y.-J."/>
        </authorList>
    </citation>
    <scope>NUCLEOTIDE SEQUENCE</scope>
    <source>
        <strain evidence="2">HT</strain>
        <tissue evidence="2">Whole worm</tissue>
    </source>
</reference>
<feature type="compositionally biased region" description="Polar residues" evidence="1">
    <location>
        <begin position="124"/>
        <end position="138"/>
    </location>
</feature>
<gene>
    <name evidence="2" type="ORF">FBUS_00642</name>
</gene>
<accession>A0A8E0VHZ0</accession>
<proteinExistence type="predicted"/>
<feature type="region of interest" description="Disordered" evidence="1">
    <location>
        <begin position="1"/>
        <end position="171"/>
    </location>
</feature>
<sequence>MKPSTQSGLETPATDAMSAEHMHLSSGVVNIGPSPSTRRSKDHTDTGHRGTLKSINNRTEPTGKSCGSHPTAVDQLGFVSRVRSTYSSRSRSRSGRTTDPVTKHPNAQATTDYSPCSKMHGTLSGHQQQSIPSQTVTSGLKPYGPSPTESVSTTSDSRDQERRQVTNEDYIGECYSIF</sequence>
<keyword evidence="3" id="KW-1185">Reference proteome</keyword>
<comment type="caution">
    <text evidence="2">The sequence shown here is derived from an EMBL/GenBank/DDBJ whole genome shotgun (WGS) entry which is preliminary data.</text>
</comment>
<dbReference type="Proteomes" id="UP000728185">
    <property type="component" value="Unassembled WGS sequence"/>
</dbReference>
<feature type="compositionally biased region" description="Polar residues" evidence="1">
    <location>
        <begin position="105"/>
        <end position="114"/>
    </location>
</feature>
<evidence type="ECO:0000256" key="1">
    <source>
        <dbReference type="SAM" id="MobiDB-lite"/>
    </source>
</evidence>
<protein>
    <submittedName>
        <fullName evidence="2">Uncharacterized protein</fullName>
    </submittedName>
</protein>
<feature type="compositionally biased region" description="Basic and acidic residues" evidence="1">
    <location>
        <begin position="156"/>
        <end position="166"/>
    </location>
</feature>
<evidence type="ECO:0000313" key="2">
    <source>
        <dbReference type="EMBL" id="KAA0189327.1"/>
    </source>
</evidence>